<evidence type="ECO:0000256" key="8">
    <source>
        <dbReference type="SAM" id="MobiDB-lite"/>
    </source>
</evidence>
<comment type="catalytic activity">
    <reaction evidence="6 7">
        <text>L-arginyl-[protein] + NAD(+) = N(omega)-(ADP-D-ribosyl)-L-arginyl-[protein] + nicotinamide + H(+)</text>
        <dbReference type="Rhea" id="RHEA:19149"/>
        <dbReference type="Rhea" id="RHEA-COMP:10532"/>
        <dbReference type="Rhea" id="RHEA-COMP:15087"/>
        <dbReference type="ChEBI" id="CHEBI:15378"/>
        <dbReference type="ChEBI" id="CHEBI:17154"/>
        <dbReference type="ChEBI" id="CHEBI:29965"/>
        <dbReference type="ChEBI" id="CHEBI:57540"/>
        <dbReference type="ChEBI" id="CHEBI:142554"/>
        <dbReference type="EC" id="2.4.2.31"/>
    </reaction>
</comment>
<dbReference type="Gene3D" id="3.80.10.10">
    <property type="entry name" value="Ribonuclease Inhibitor"/>
    <property type="match status" value="3"/>
</dbReference>
<keyword evidence="7" id="KW-0521">NADP</keyword>
<evidence type="ECO:0000256" key="6">
    <source>
        <dbReference type="ARBA" id="ARBA00047597"/>
    </source>
</evidence>
<dbReference type="EC" id="2.4.2.31" evidence="7"/>
<dbReference type="GO" id="GO:0106274">
    <property type="term" value="F:NAD+-protein-arginine ADP-ribosyltransferase activity"/>
    <property type="evidence" value="ECO:0007669"/>
    <property type="project" value="UniProtKB-EC"/>
</dbReference>
<dbReference type="InterPro" id="IPR032675">
    <property type="entry name" value="LRR_dom_sf"/>
</dbReference>
<keyword evidence="3 7" id="KW-0808">Transferase</keyword>
<dbReference type="SUPFAM" id="SSF56399">
    <property type="entry name" value="ADP-ribosylation"/>
    <property type="match status" value="1"/>
</dbReference>
<dbReference type="InterPro" id="IPR000768">
    <property type="entry name" value="ART"/>
</dbReference>
<protein>
    <recommendedName>
        <fullName evidence="7">NAD(P)(+)--arginine ADP-ribosyltransferase</fullName>
        <ecNumber evidence="7">2.4.2.31</ecNumber>
    </recommendedName>
    <alternativeName>
        <fullName evidence="7">Mono(ADP-ribosyl)transferase</fullName>
    </alternativeName>
</protein>
<keyword evidence="7" id="KW-0520">NAD</keyword>
<evidence type="ECO:0000256" key="3">
    <source>
        <dbReference type="ARBA" id="ARBA00022679"/>
    </source>
</evidence>
<dbReference type="EMBL" id="CAJNOO010001075">
    <property type="protein sequence ID" value="CAF1091015.1"/>
    <property type="molecule type" value="Genomic_DNA"/>
</dbReference>
<accession>A0A814NG76</accession>
<gene>
    <name evidence="9" type="ORF">RFH988_LOCUS18800</name>
</gene>
<feature type="region of interest" description="Disordered" evidence="8">
    <location>
        <begin position="251"/>
        <end position="273"/>
    </location>
</feature>
<dbReference type="Pfam" id="PF13516">
    <property type="entry name" value="LRR_6"/>
    <property type="match status" value="9"/>
</dbReference>
<evidence type="ECO:0000256" key="4">
    <source>
        <dbReference type="ARBA" id="ARBA00022695"/>
    </source>
</evidence>
<evidence type="ECO:0000256" key="2">
    <source>
        <dbReference type="ARBA" id="ARBA00022676"/>
    </source>
</evidence>
<comment type="caution">
    <text evidence="9">The sequence shown here is derived from an EMBL/GenBank/DDBJ whole genome shotgun (WGS) entry which is preliminary data.</text>
</comment>
<evidence type="ECO:0000256" key="5">
    <source>
        <dbReference type="ARBA" id="ARBA00022737"/>
    </source>
</evidence>
<reference evidence="9" key="1">
    <citation type="submission" date="2021-02" db="EMBL/GenBank/DDBJ databases">
        <authorList>
            <person name="Nowell W R."/>
        </authorList>
    </citation>
    <scope>NUCLEOTIDE SEQUENCE</scope>
</reference>
<keyword evidence="2 7" id="KW-0328">Glycosyltransferase</keyword>
<sequence length="655" mass="73681">MATAGDDNLAQRIRRVTDVAQEPHQYLLPICGYEKLPLVPLEIAIEELVNFLPNIQSFAYVAKQRCEEPADGLTQDESAAIMLYSMGWEPLDECLYFVLNSTLRSPDRRKLNPWLLYLRLFLNGLFRLPSITRTIYRGVKLNLSKSYIMGKTVVWWGFSSCTTSLNVLQSEQFLGKKGTRTMFHIECESGKDIQNHSFFPSEDEILLLAATQFKVIGCLDQGDLHIIQLKETQPPHPLLQPVSIVTLPNNQPSTMPTLSASKKTHTSPQSTVAASKLTPPVENMTPSLVKVSAPTSSPPQYHNHELERIIADNKDSSRLDLLSKELTDEDMEIVAYYALRNNQTFKTIDLLINQIGEKGAQHLANALRDNVTLLTLSLRQNHIGDKGAQYMANVLRHNKSLEDLDLYMNHIQDEGVKHLADALRNNQLMHREITKRVRSPFLVCNFITSRSIQTLKNLKVAYNKIGGKGAQYLIEVSQQNQTLKELNLQGNEIGDAGIRLVSNALRNNTTLTSLSLYSNQIGEQGIQHLANALRDNTILLTLDLGENHIRDKGAQYMADVLQHNKTLKKIILSRNHIGDEGVKHLADALRNNQTLAQLHLDDNEIGENGAKYLAEALRNNKTLTYLNLRDNKIGDTGAQHLNALKLNNKHLAVYF</sequence>
<dbReference type="PANTHER" id="PTHR24111:SF0">
    <property type="entry name" value="LEUCINE-RICH REPEAT-CONTAINING PROTEIN"/>
    <property type="match status" value="1"/>
</dbReference>
<dbReference type="SMART" id="SM00368">
    <property type="entry name" value="LRR_RI"/>
    <property type="match status" value="10"/>
</dbReference>
<evidence type="ECO:0000313" key="9">
    <source>
        <dbReference type="EMBL" id="CAF1091015.1"/>
    </source>
</evidence>
<dbReference type="Proteomes" id="UP000663882">
    <property type="component" value="Unassembled WGS sequence"/>
</dbReference>
<evidence type="ECO:0000256" key="1">
    <source>
        <dbReference type="ARBA" id="ARBA00009558"/>
    </source>
</evidence>
<dbReference type="SUPFAM" id="SSF52047">
    <property type="entry name" value="RNI-like"/>
    <property type="match status" value="2"/>
</dbReference>
<dbReference type="AlphaFoldDB" id="A0A814NG76"/>
<dbReference type="Gene3D" id="3.90.176.10">
    <property type="entry name" value="Toxin ADP-ribosyltransferase, Chain A, domain 1"/>
    <property type="match status" value="1"/>
</dbReference>
<proteinExistence type="inferred from homology"/>
<evidence type="ECO:0000256" key="7">
    <source>
        <dbReference type="RuleBase" id="RU361228"/>
    </source>
</evidence>
<evidence type="ECO:0000313" key="10">
    <source>
        <dbReference type="Proteomes" id="UP000663882"/>
    </source>
</evidence>
<dbReference type="PANTHER" id="PTHR24111">
    <property type="entry name" value="LEUCINE-RICH REPEAT-CONTAINING PROTEIN 34"/>
    <property type="match status" value="1"/>
</dbReference>
<keyword evidence="4" id="KW-0548">Nucleotidyltransferase</keyword>
<name>A0A814NG76_9BILA</name>
<dbReference type="OrthoDB" id="120976at2759"/>
<dbReference type="Pfam" id="PF01129">
    <property type="entry name" value="ART"/>
    <property type="match status" value="1"/>
</dbReference>
<comment type="similarity">
    <text evidence="1 7">Belongs to the Arg-specific ADP-ribosyltransferase family.</text>
</comment>
<dbReference type="InterPro" id="IPR052201">
    <property type="entry name" value="LRR-containing_regulator"/>
</dbReference>
<dbReference type="InterPro" id="IPR001611">
    <property type="entry name" value="Leu-rich_rpt"/>
</dbReference>
<dbReference type="PROSITE" id="PS51996">
    <property type="entry name" value="TR_MART"/>
    <property type="match status" value="1"/>
</dbReference>
<keyword evidence="5" id="KW-0677">Repeat</keyword>
<dbReference type="GO" id="GO:0016779">
    <property type="term" value="F:nucleotidyltransferase activity"/>
    <property type="evidence" value="ECO:0007669"/>
    <property type="project" value="UniProtKB-KW"/>
</dbReference>
<organism evidence="9 10">
    <name type="scientific">Rotaria sordida</name>
    <dbReference type="NCBI Taxonomy" id="392033"/>
    <lineage>
        <taxon>Eukaryota</taxon>
        <taxon>Metazoa</taxon>
        <taxon>Spiralia</taxon>
        <taxon>Gnathifera</taxon>
        <taxon>Rotifera</taxon>
        <taxon>Eurotatoria</taxon>
        <taxon>Bdelloidea</taxon>
        <taxon>Philodinida</taxon>
        <taxon>Philodinidae</taxon>
        <taxon>Rotaria</taxon>
    </lineage>
</organism>